<keyword evidence="2" id="KW-0812">Transmembrane</keyword>
<evidence type="ECO:0000313" key="4">
    <source>
        <dbReference type="EMBL" id="QEC76289.1"/>
    </source>
</evidence>
<dbReference type="EMBL" id="CP042437">
    <property type="protein sequence ID" value="QEC76289.1"/>
    <property type="molecule type" value="Genomic_DNA"/>
</dbReference>
<feature type="compositionally biased region" description="Low complexity" evidence="1">
    <location>
        <begin position="1075"/>
        <end position="1089"/>
    </location>
</feature>
<dbReference type="RefSeq" id="WP_147053466.1">
    <property type="nucleotide sequence ID" value="NZ_CP042437.1"/>
</dbReference>
<keyword evidence="5" id="KW-1185">Reference proteome</keyword>
<dbReference type="Pfam" id="PF20041">
    <property type="entry name" value="DUF6443"/>
    <property type="match status" value="1"/>
</dbReference>
<reference evidence="4 5" key="1">
    <citation type="journal article" date="2013" name="J. Microbiol.">
        <title>Mucilaginibacter ginsenosidivorax sp. nov., with ginsenoside converting activity isolated from sediment.</title>
        <authorList>
            <person name="Kim J.K."/>
            <person name="Choi T.E."/>
            <person name="Liu Q.M."/>
            <person name="Park H.Y."/>
            <person name="Yi T.H."/>
            <person name="Yoon M.H."/>
            <person name="Kim S.C."/>
            <person name="Im W.T."/>
        </authorList>
    </citation>
    <scope>NUCLEOTIDE SEQUENCE [LARGE SCALE GENOMIC DNA]</scope>
    <source>
        <strain evidence="4 5">KHI28</strain>
    </source>
</reference>
<feature type="transmembrane region" description="Helical" evidence="2">
    <location>
        <begin position="1045"/>
        <end position="1066"/>
    </location>
</feature>
<dbReference type="AlphaFoldDB" id="A0A5B8VXX6"/>
<accession>A0A5B8VXX6</accession>
<dbReference type="InterPro" id="IPR050708">
    <property type="entry name" value="T6SS_VgrG/RHS"/>
</dbReference>
<feature type="region of interest" description="Disordered" evidence="1">
    <location>
        <begin position="1075"/>
        <end position="1102"/>
    </location>
</feature>
<dbReference type="InterPro" id="IPR045619">
    <property type="entry name" value="DUF6443"/>
</dbReference>
<keyword evidence="2" id="KW-0472">Membrane</keyword>
<protein>
    <submittedName>
        <fullName evidence="4">RHS repeat-associated core domain-containing protein</fullName>
    </submittedName>
</protein>
<dbReference type="InterPro" id="IPR022385">
    <property type="entry name" value="Rhs_assc_core"/>
</dbReference>
<organism evidence="4 5">
    <name type="scientific">Mucilaginibacter ginsenosidivorax</name>
    <dbReference type="NCBI Taxonomy" id="862126"/>
    <lineage>
        <taxon>Bacteria</taxon>
        <taxon>Pseudomonadati</taxon>
        <taxon>Bacteroidota</taxon>
        <taxon>Sphingobacteriia</taxon>
        <taxon>Sphingobacteriales</taxon>
        <taxon>Sphingobacteriaceae</taxon>
        <taxon>Mucilaginibacter</taxon>
    </lineage>
</organism>
<name>A0A5B8VXX6_9SPHI</name>
<feature type="region of interest" description="Disordered" evidence="1">
    <location>
        <begin position="1151"/>
        <end position="1196"/>
    </location>
</feature>
<evidence type="ECO:0000256" key="1">
    <source>
        <dbReference type="SAM" id="MobiDB-lite"/>
    </source>
</evidence>
<dbReference type="PANTHER" id="PTHR32305">
    <property type="match status" value="1"/>
</dbReference>
<dbReference type="NCBIfam" id="TIGR03696">
    <property type="entry name" value="Rhs_assc_core"/>
    <property type="match status" value="1"/>
</dbReference>
<dbReference type="OrthoDB" id="1191296at2"/>
<gene>
    <name evidence="4" type="ORF">FSB76_10160</name>
</gene>
<evidence type="ECO:0000256" key="2">
    <source>
        <dbReference type="SAM" id="Phobius"/>
    </source>
</evidence>
<keyword evidence="2" id="KW-1133">Transmembrane helix</keyword>
<dbReference type="CDD" id="cd00085">
    <property type="entry name" value="HNHc"/>
    <property type="match status" value="1"/>
</dbReference>
<evidence type="ECO:0000259" key="3">
    <source>
        <dbReference type="Pfam" id="PF20041"/>
    </source>
</evidence>
<evidence type="ECO:0000313" key="5">
    <source>
        <dbReference type="Proteomes" id="UP000321362"/>
    </source>
</evidence>
<sequence length="1196" mass="130343">MELPKKIYKSFLLMAGVFFTVSATHGQTSTQNYIRTRVPRVPIATNTRLDQLTGVKDSVMTTIDYVDGLGRPLQTVQMQASPAGYDVILPHTYDAFGREAVTYLPYRTTNTSYGAYRSDALTTGAGVRAFYNPANGTAEGQQTSGVVLTPYPYSVTGFEASPLNTVIEQGAPGQAWQPGAAPDAASNKNTLRMVQTINDQSAFSTTNVTSSNTGSRMAALYTATVNTNGSRLLVRAGNTATYGSGQLFVSIARNENWKPTDGCFGTTEEYKDKDGHVVLKRTYNIKGSTAQMLSTYYVYDDIGNLCFVLPPGAKPDSAAAISKSTLDNFCYQYRYDARGRLFQKKVPGKGWEFTIYNALDQAIATQDSVQRMKASQEWTITKYDALGRPVITGIFQNGSSGTDNHVAVQALADAVTTLWEAPATTGSTGYTGNAWPNTYTTTLTVSYYDLYTNVLGIPSLYNQQSNTLYTKRTTGLQTATKTLVLNTTGDYLWTVPYYNEDGQVIRTFSQHYVGGSSALSQYNYDDVATGYNFNKQVAFTYHLHYVANAARTSPVQKLMSSEGFSYDHMGRRRSATSQLQDSTNAVQGTIRVSAAYYNELGQLTRKGLHAINGTLNFLQNVDYRYNARGWLTNINNPTLSADGGITNTDTNDQFGMELKYDNAATPQYNGNIGSTTVKTAALSGTSYPALTYNYAYDKLNRLTNAVSTTTTTNDNFYNENVTYDVMGNITKLNRYDKPASSRIAIDSLTYTYVSGNKIDRIDELGTAAGFINGANQAAEYTYDGNGNQLMDLNKGLTQTYNMLNLPQTAVRAGISVAYIYDAAGRKLRKLSTSGSTTTVTEYVNGIQYEYTGTYPVISFIQTEEGRARKNGTVYKYEYDLKDHLGNTRLTTTWDPTDAANQLTPLNSQRNDYYAFGYTIQSLIGTLPSSPNHYLYNHKELQDETGLYDYGARFYDPVIGRWTSVDPLAEEERRASLYNYTFDDPIRHTDPDGMFGEDINDGGEGDCCGDPTTAAKVTAGGIMGGGLALGGTIALGGAPTGPGNALTLPVAGVVIVGAAAGAGFMWVMDKIFNSNSNASQSSSNASQSQSPNTTQRKDSPTSLEEKAAKLNQKDRSGKDFTPAGSKVVKDLNAEKNNGTMHCDSCGVVVEPAKQHKKGVTPPDNEAHVDHDKRKRHGGRGNPDNGKVKCRKCNLDKG</sequence>
<dbReference type="KEGG" id="mgk:FSB76_10160"/>
<feature type="domain" description="DUF6443" evidence="3">
    <location>
        <begin position="49"/>
        <end position="180"/>
    </location>
</feature>
<dbReference type="InterPro" id="IPR003615">
    <property type="entry name" value="HNH_nuc"/>
</dbReference>
<dbReference type="Gene3D" id="2.180.10.10">
    <property type="entry name" value="RHS repeat-associated core"/>
    <property type="match status" value="1"/>
</dbReference>
<proteinExistence type="predicted"/>
<dbReference type="Proteomes" id="UP000321362">
    <property type="component" value="Chromosome"/>
</dbReference>
<dbReference type="PANTHER" id="PTHR32305:SF15">
    <property type="entry name" value="PROTEIN RHSA-RELATED"/>
    <property type="match status" value="1"/>
</dbReference>